<dbReference type="EMBL" id="JAADYS010001568">
    <property type="protein sequence ID" value="KAF4462226.1"/>
    <property type="molecule type" value="Genomic_DNA"/>
</dbReference>
<keyword evidence="2" id="KW-0521">NADP</keyword>
<evidence type="ECO:0000256" key="2">
    <source>
        <dbReference type="ARBA" id="ARBA00022857"/>
    </source>
</evidence>
<evidence type="ECO:0000313" key="5">
    <source>
        <dbReference type="Proteomes" id="UP000554235"/>
    </source>
</evidence>
<sequence length="415" mass="45668">MVRVAVAGGSGGLGRVITQAIADGGEHEAILLERELSLFRDLINYSDVSAIAEVLRSNDVQVVISAIGVLFEDTHRAQINLIKGAAAAGTVTRFAPSEFGIDYIKARDNGFPYPLPGLQTYTVSQYKIEAVELLKTTKMEYTRFIIGFLMDYYGFPAEPVPVVPLAVVLDVENLKAGIPGTGEETVTLTHSETIGKFVAATLNATKWPEKSWIVGDIVTWNEALKLAEQVRDQKFDVSYDSVEALRRSEITELPGNIPRYSIAPKPVLDGILSLWSLGFVEGWFDLTKHVESDQTVNDLHSDVPVIKLQEFLQRAWGKWSIWGGSCFILYLGHGSPWKTNLWKLSTLTQQLVVWIIKDAVGPLTLFFKLGKLSATYTELDAQANALSTKNPRSLVEISQQTTAEGNVISLVHGGF</sequence>
<protein>
    <recommendedName>
        <fullName evidence="6">NmrA-like domain-containing protein</fullName>
    </recommendedName>
</protein>
<dbReference type="OrthoDB" id="419598at2759"/>
<dbReference type="Proteomes" id="UP000554235">
    <property type="component" value="Unassembled WGS sequence"/>
</dbReference>
<evidence type="ECO:0008006" key="6">
    <source>
        <dbReference type="Google" id="ProtNLM"/>
    </source>
</evidence>
<dbReference type="PANTHER" id="PTHR47706">
    <property type="entry name" value="NMRA-LIKE FAMILY PROTEIN"/>
    <property type="match status" value="1"/>
</dbReference>
<name>A0A8H4PAI0_9HYPO</name>
<dbReference type="InterPro" id="IPR051609">
    <property type="entry name" value="NmrA/Isoflavone_reductase-like"/>
</dbReference>
<accession>A0A8H4PAI0</accession>
<dbReference type="PANTHER" id="PTHR47706:SF4">
    <property type="entry name" value="NMRA-LIKE DOMAIN-CONTAINING PROTEIN"/>
    <property type="match status" value="1"/>
</dbReference>
<evidence type="ECO:0000256" key="1">
    <source>
        <dbReference type="ARBA" id="ARBA00005725"/>
    </source>
</evidence>
<dbReference type="Gene3D" id="3.40.50.720">
    <property type="entry name" value="NAD(P)-binding Rossmann-like Domain"/>
    <property type="match status" value="1"/>
</dbReference>
<organism evidence="4 5">
    <name type="scientific">Fusarium albosuccineum</name>
    <dbReference type="NCBI Taxonomy" id="1237068"/>
    <lineage>
        <taxon>Eukaryota</taxon>
        <taxon>Fungi</taxon>
        <taxon>Dikarya</taxon>
        <taxon>Ascomycota</taxon>
        <taxon>Pezizomycotina</taxon>
        <taxon>Sordariomycetes</taxon>
        <taxon>Hypocreomycetidae</taxon>
        <taxon>Hypocreales</taxon>
        <taxon>Nectriaceae</taxon>
        <taxon>Fusarium</taxon>
        <taxon>Fusarium decemcellulare species complex</taxon>
    </lineage>
</organism>
<dbReference type="SUPFAM" id="SSF51735">
    <property type="entry name" value="NAD(P)-binding Rossmann-fold domains"/>
    <property type="match status" value="1"/>
</dbReference>
<evidence type="ECO:0000256" key="3">
    <source>
        <dbReference type="ARBA" id="ARBA00023002"/>
    </source>
</evidence>
<keyword evidence="3" id="KW-0560">Oxidoreductase</keyword>
<dbReference type="Gene3D" id="3.90.25.10">
    <property type="entry name" value="UDP-galactose 4-epimerase, domain 1"/>
    <property type="match status" value="1"/>
</dbReference>
<dbReference type="InterPro" id="IPR036291">
    <property type="entry name" value="NAD(P)-bd_dom_sf"/>
</dbReference>
<comment type="similarity">
    <text evidence="1">Belongs to the NmrA-type oxidoreductase family. Isoflavone reductase subfamily.</text>
</comment>
<evidence type="ECO:0000313" key="4">
    <source>
        <dbReference type="EMBL" id="KAF4462226.1"/>
    </source>
</evidence>
<reference evidence="4 5" key="1">
    <citation type="submission" date="2020-01" db="EMBL/GenBank/DDBJ databases">
        <title>Identification and distribution of gene clusters putatively required for synthesis of sphingolipid metabolism inhibitors in phylogenetically diverse species of the filamentous fungus Fusarium.</title>
        <authorList>
            <person name="Kim H.-S."/>
            <person name="Busman M."/>
            <person name="Brown D.W."/>
            <person name="Divon H."/>
            <person name="Uhlig S."/>
            <person name="Proctor R.H."/>
        </authorList>
    </citation>
    <scope>NUCLEOTIDE SEQUENCE [LARGE SCALE GENOMIC DNA]</scope>
    <source>
        <strain evidence="4 5">NRRL 20459</strain>
    </source>
</reference>
<comment type="caution">
    <text evidence="4">The sequence shown here is derived from an EMBL/GenBank/DDBJ whole genome shotgun (WGS) entry which is preliminary data.</text>
</comment>
<dbReference type="AlphaFoldDB" id="A0A8H4PAI0"/>
<dbReference type="GO" id="GO:0016491">
    <property type="term" value="F:oxidoreductase activity"/>
    <property type="evidence" value="ECO:0007669"/>
    <property type="project" value="UniProtKB-KW"/>
</dbReference>
<proteinExistence type="inferred from homology"/>
<keyword evidence="5" id="KW-1185">Reference proteome</keyword>
<gene>
    <name evidence="4" type="ORF">FALBO_10967</name>
</gene>